<dbReference type="Proteomes" id="UP000574332">
    <property type="component" value="Unassembled WGS sequence"/>
</dbReference>
<dbReference type="InterPro" id="IPR026287">
    <property type="entry name" value="SoFic-like"/>
</dbReference>
<evidence type="ECO:0000256" key="2">
    <source>
        <dbReference type="PIRSR" id="PIRSR640198-1"/>
    </source>
</evidence>
<dbReference type="InterPro" id="IPR036390">
    <property type="entry name" value="WH_DNA-bd_sf"/>
</dbReference>
<feature type="binding site" evidence="1">
    <location>
        <position position="233"/>
    </location>
    <ligand>
        <name>ATP</name>
        <dbReference type="ChEBI" id="CHEBI:30616"/>
    </ligand>
</feature>
<dbReference type="Pfam" id="PF13784">
    <property type="entry name" value="Fic_N"/>
    <property type="match status" value="1"/>
</dbReference>
<keyword evidence="1" id="KW-0067">ATP-binding</keyword>
<feature type="domain" description="Fido" evidence="4">
    <location>
        <begin position="109"/>
        <end position="255"/>
    </location>
</feature>
<dbReference type="InterPro" id="IPR040198">
    <property type="entry name" value="Fido_containing"/>
</dbReference>
<feature type="binding site" evidence="3">
    <location>
        <begin position="233"/>
        <end position="234"/>
    </location>
    <ligand>
        <name>ATP</name>
        <dbReference type="ChEBI" id="CHEBI:30616"/>
    </ligand>
</feature>
<feature type="active site" evidence="2">
    <location>
        <position position="191"/>
    </location>
</feature>
<comment type="caution">
    <text evidence="5">The sequence shown here is derived from an EMBL/GenBank/DDBJ whole genome shotgun (WGS) entry which is preliminary data.</text>
</comment>
<dbReference type="EMBL" id="JACCCY010000003">
    <property type="protein sequence ID" value="NYI50410.1"/>
    <property type="molecule type" value="Genomic_DNA"/>
</dbReference>
<dbReference type="Gene3D" id="1.10.3290.10">
    <property type="entry name" value="Fido-like domain"/>
    <property type="match status" value="1"/>
</dbReference>
<dbReference type="RefSeq" id="WP_068186616.1">
    <property type="nucleotide sequence ID" value="NZ_JACCCY010000003.1"/>
</dbReference>
<dbReference type="Pfam" id="PF21248">
    <property type="entry name" value="SoFic-like_C"/>
    <property type="match status" value="1"/>
</dbReference>
<evidence type="ECO:0000256" key="1">
    <source>
        <dbReference type="PIRSR" id="PIRSR038925-1"/>
    </source>
</evidence>
<feature type="binding site" evidence="3">
    <location>
        <begin position="195"/>
        <end position="202"/>
    </location>
    <ligand>
        <name>ATP</name>
        <dbReference type="ChEBI" id="CHEBI:30616"/>
    </ligand>
</feature>
<dbReference type="PROSITE" id="PS51459">
    <property type="entry name" value="FIDO"/>
    <property type="match status" value="1"/>
</dbReference>
<accession>A0A8E2A2K9</accession>
<name>A0A8E2A2K9_9PORP</name>
<reference evidence="5 6" key="1">
    <citation type="submission" date="2020-07" db="EMBL/GenBank/DDBJ databases">
        <title>Genomic Encyclopedia of Type Strains, Phase IV (KMG-IV): sequencing the most valuable type-strain genomes for metagenomic binning, comparative biology and taxonomic classification.</title>
        <authorList>
            <person name="Goeker M."/>
        </authorList>
    </citation>
    <scope>NUCLEOTIDE SEQUENCE [LARGE SCALE GENOMIC DNA]</scope>
    <source>
        <strain evidence="5 6">DSM 23697</strain>
    </source>
</reference>
<dbReference type="InterPro" id="IPR036388">
    <property type="entry name" value="WH-like_DNA-bd_sf"/>
</dbReference>
<dbReference type="InterPro" id="IPR025758">
    <property type="entry name" value="Fic/DOC_N"/>
</dbReference>
<evidence type="ECO:0000313" key="6">
    <source>
        <dbReference type="Proteomes" id="UP000574332"/>
    </source>
</evidence>
<dbReference type="GO" id="GO:0005524">
    <property type="term" value="F:ATP binding"/>
    <property type="evidence" value="ECO:0007669"/>
    <property type="project" value="UniProtKB-KW"/>
</dbReference>
<dbReference type="InterPro" id="IPR048770">
    <property type="entry name" value="SoFic-like_C"/>
</dbReference>
<feature type="binding site" evidence="1">
    <location>
        <position position="191"/>
    </location>
    <ligand>
        <name>ATP</name>
        <dbReference type="ChEBI" id="CHEBI:30616"/>
    </ligand>
</feature>
<dbReference type="AlphaFoldDB" id="A0A8E2A2K9"/>
<evidence type="ECO:0000256" key="3">
    <source>
        <dbReference type="PIRSR" id="PIRSR640198-2"/>
    </source>
</evidence>
<dbReference type="SUPFAM" id="SSF140931">
    <property type="entry name" value="Fic-like"/>
    <property type="match status" value="1"/>
</dbReference>
<dbReference type="SUPFAM" id="SSF46785">
    <property type="entry name" value="Winged helix' DNA-binding domain"/>
    <property type="match status" value="1"/>
</dbReference>
<dbReference type="Pfam" id="PF02661">
    <property type="entry name" value="Fic"/>
    <property type="match status" value="1"/>
</dbReference>
<dbReference type="PIRSF" id="PIRSF038925">
    <property type="entry name" value="AMP-prot_trans"/>
    <property type="match status" value="1"/>
</dbReference>
<protein>
    <submittedName>
        <fullName evidence="5">Fic family protein</fullName>
    </submittedName>
</protein>
<sequence>MSYKIPELPLSFDVETKAVLKQTIEANRRLAELKGVVKSMPNASILINTLALQEAKDSSAIESIITTHDELYKAELFIHQFASAGAKEVQTYADALKRGFEMVSKKHLLTNNAIIEIFRNVKQNDSGFRVTPGTTLKNERTQEIVYEPPQSIDLIQNYMSNLEKFINDESISDLDPLVKMAIIHHQFESIHPFSDGNGRTGRIINILYLVQQGLLDLPVLYLSRYVIKNKGKYYELLQKVRDEHAWEEWILFMLKGVELTAIETINLVEGVKKLMAQFKKDIRDNLSKIYSQDLLNNLFRHPYTRIEFVMKELSISRPTASSYLKQLEARGLVVKLKLGRENFYLNEKLFNLLINAFHLESEFVDSIDSNG</sequence>
<feature type="binding site" evidence="1">
    <location>
        <begin position="196"/>
        <end position="202"/>
    </location>
    <ligand>
        <name>ATP</name>
        <dbReference type="ChEBI" id="CHEBI:30616"/>
    </ligand>
</feature>
<evidence type="ECO:0000313" key="5">
    <source>
        <dbReference type="EMBL" id="NYI50410.1"/>
    </source>
</evidence>
<dbReference type="InterPro" id="IPR003812">
    <property type="entry name" value="Fido"/>
</dbReference>
<dbReference type="PANTHER" id="PTHR13504:SF35">
    <property type="entry name" value="PROTEIN ADENYLYLTRANSFERASE SOFIC"/>
    <property type="match status" value="1"/>
</dbReference>
<gene>
    <name evidence="5" type="ORF">F5613_002540</name>
</gene>
<proteinExistence type="predicted"/>
<dbReference type="Gene3D" id="1.10.10.10">
    <property type="entry name" value="Winged helix-like DNA-binding domain superfamily/Winged helix DNA-binding domain"/>
    <property type="match status" value="1"/>
</dbReference>
<dbReference type="InterPro" id="IPR036597">
    <property type="entry name" value="Fido-like_dom_sf"/>
</dbReference>
<dbReference type="PANTHER" id="PTHR13504">
    <property type="entry name" value="FIDO DOMAIN-CONTAINING PROTEIN DDB_G0283145"/>
    <property type="match status" value="1"/>
</dbReference>
<keyword evidence="6" id="KW-1185">Reference proteome</keyword>
<evidence type="ECO:0000259" key="4">
    <source>
        <dbReference type="PROSITE" id="PS51459"/>
    </source>
</evidence>
<feature type="binding site" evidence="1">
    <location>
        <position position="62"/>
    </location>
    <ligand>
        <name>ATP</name>
        <dbReference type="ChEBI" id="CHEBI:30616"/>
    </ligand>
</feature>
<organism evidence="5 6">
    <name type="scientific">Macellibacteroides fermentans</name>
    <dbReference type="NCBI Taxonomy" id="879969"/>
    <lineage>
        <taxon>Bacteria</taxon>
        <taxon>Pseudomonadati</taxon>
        <taxon>Bacteroidota</taxon>
        <taxon>Bacteroidia</taxon>
        <taxon>Bacteroidales</taxon>
        <taxon>Porphyromonadaceae</taxon>
        <taxon>Macellibacteroides</taxon>
    </lineage>
</organism>
<keyword evidence="1" id="KW-0547">Nucleotide-binding</keyword>